<feature type="compositionally biased region" description="Basic and acidic residues" evidence="1">
    <location>
        <begin position="19"/>
        <end position="32"/>
    </location>
</feature>
<organism evidence="2 3">
    <name type="scientific">Actinacidiphila bryophytorum</name>
    <dbReference type="NCBI Taxonomy" id="1436133"/>
    <lineage>
        <taxon>Bacteria</taxon>
        <taxon>Bacillati</taxon>
        <taxon>Actinomycetota</taxon>
        <taxon>Actinomycetes</taxon>
        <taxon>Kitasatosporales</taxon>
        <taxon>Streptomycetaceae</taxon>
        <taxon>Actinacidiphila</taxon>
    </lineage>
</organism>
<proteinExistence type="predicted"/>
<gene>
    <name evidence="2" type="ORF">SBRY_100033</name>
</gene>
<reference evidence="2" key="1">
    <citation type="submission" date="2021-06" db="EMBL/GenBank/DDBJ databases">
        <authorList>
            <person name="Arsene-Ploetze F."/>
        </authorList>
    </citation>
    <scope>NUCLEOTIDE SEQUENCE</scope>
    <source>
        <strain evidence="2">SBRY1</strain>
    </source>
</reference>
<protein>
    <submittedName>
        <fullName evidence="2">Uncharacterized protein</fullName>
    </submittedName>
</protein>
<feature type="region of interest" description="Disordered" evidence="1">
    <location>
        <begin position="1"/>
        <end position="55"/>
    </location>
</feature>
<accession>A0A9W4E3X1</accession>
<dbReference type="Proteomes" id="UP001153328">
    <property type="component" value="Unassembled WGS sequence"/>
</dbReference>
<evidence type="ECO:0000256" key="1">
    <source>
        <dbReference type="SAM" id="MobiDB-lite"/>
    </source>
</evidence>
<keyword evidence="3" id="KW-1185">Reference proteome</keyword>
<name>A0A9W4E3X1_9ACTN</name>
<dbReference type="AlphaFoldDB" id="A0A9W4E3X1"/>
<comment type="caution">
    <text evidence="2">The sequence shown here is derived from an EMBL/GenBank/DDBJ whole genome shotgun (WGS) entry which is preliminary data.</text>
</comment>
<feature type="compositionally biased region" description="Basic residues" evidence="1">
    <location>
        <begin position="1"/>
        <end position="11"/>
    </location>
</feature>
<dbReference type="EMBL" id="CAJVAX010000002">
    <property type="protein sequence ID" value="CAG7612531.1"/>
    <property type="molecule type" value="Genomic_DNA"/>
</dbReference>
<evidence type="ECO:0000313" key="2">
    <source>
        <dbReference type="EMBL" id="CAG7612531.1"/>
    </source>
</evidence>
<sequence>MPGRHGQRLGQRHPAGAVDVHRGRQPEVDTRLSGRRQRRLPDQPDHLDTQPERLTHVFPLCADQPA</sequence>
<feature type="compositionally biased region" description="Basic and acidic residues" evidence="1">
    <location>
        <begin position="39"/>
        <end position="55"/>
    </location>
</feature>
<evidence type="ECO:0000313" key="3">
    <source>
        <dbReference type="Proteomes" id="UP001153328"/>
    </source>
</evidence>